<gene>
    <name evidence="3" type="ordered locus">Daes_2502</name>
</gene>
<evidence type="ECO:0000259" key="2">
    <source>
        <dbReference type="Pfam" id="PF13248"/>
    </source>
</evidence>
<sequence length="83" mass="8493">MKCPRCGKIITAAAAACRHCGARIAKPCEKLTRRMTANGRIALACGGLLILMAVAALLAGAYPLGLFLAVIGATFTGIGKMMS</sequence>
<evidence type="ECO:0000256" key="1">
    <source>
        <dbReference type="SAM" id="Phobius"/>
    </source>
</evidence>
<dbReference type="Pfam" id="PF13248">
    <property type="entry name" value="Zn_ribbon_3"/>
    <property type="match status" value="1"/>
</dbReference>
<feature type="domain" description="Putative zinc-ribbon" evidence="2">
    <location>
        <begin position="2"/>
        <end position="24"/>
    </location>
</feature>
<name>E6VUZ7_PSEA9</name>
<reference evidence="3 4" key="2">
    <citation type="journal article" date="2014" name="Genome Announc.">
        <title>Complete Genome Sequence of the Subsurface, Mesophilic Sulfate-Reducing Bacterium Desulfovibrio aespoeensis Aspo-2.</title>
        <authorList>
            <person name="Pedersen K."/>
            <person name="Bengtsson A."/>
            <person name="Edlund J."/>
            <person name="Rabe L."/>
            <person name="Hazen T."/>
            <person name="Chakraborty R."/>
            <person name="Goodwin L."/>
            <person name="Shapiro N."/>
        </authorList>
    </citation>
    <scope>NUCLEOTIDE SEQUENCE [LARGE SCALE GENOMIC DNA]</scope>
    <source>
        <strain evidence="4">ATCC 700646 / DSM 10631 / Aspo-2</strain>
    </source>
</reference>
<keyword evidence="1" id="KW-1133">Transmembrane helix</keyword>
<dbReference type="Proteomes" id="UP000002191">
    <property type="component" value="Chromosome"/>
</dbReference>
<dbReference type="AlphaFoldDB" id="E6VUZ7"/>
<keyword evidence="4" id="KW-1185">Reference proteome</keyword>
<accession>E6VUZ7</accession>
<keyword evidence="1" id="KW-0472">Membrane</keyword>
<evidence type="ECO:0000313" key="3">
    <source>
        <dbReference type="EMBL" id="ADU63505.1"/>
    </source>
</evidence>
<proteinExistence type="predicted"/>
<dbReference type="HOGENOM" id="CLU_2537053_0_0_7"/>
<protein>
    <recommendedName>
        <fullName evidence="2">Putative zinc-ribbon domain-containing protein</fullName>
    </recommendedName>
</protein>
<dbReference type="STRING" id="643562.Daes_2502"/>
<dbReference type="EMBL" id="CP002431">
    <property type="protein sequence ID" value="ADU63505.1"/>
    <property type="molecule type" value="Genomic_DNA"/>
</dbReference>
<dbReference type="RefSeq" id="WP_013515417.1">
    <property type="nucleotide sequence ID" value="NC_014844.1"/>
</dbReference>
<evidence type="ECO:0000313" key="4">
    <source>
        <dbReference type="Proteomes" id="UP000002191"/>
    </source>
</evidence>
<reference evidence="4" key="1">
    <citation type="submission" date="2010-12" db="EMBL/GenBank/DDBJ databases">
        <title>Complete sequence of Desulfovibrio aespoeensis Aspo-2.</title>
        <authorList>
            <consortium name="US DOE Joint Genome Institute"/>
            <person name="Lucas S."/>
            <person name="Copeland A."/>
            <person name="Lapidus A."/>
            <person name="Cheng J.-F."/>
            <person name="Goodwin L."/>
            <person name="Pitluck S."/>
            <person name="Chertkov O."/>
            <person name="Misra M."/>
            <person name="Detter J.C."/>
            <person name="Han C."/>
            <person name="Tapia R."/>
            <person name="Land M."/>
            <person name="Hauser L."/>
            <person name="Kyrpides N."/>
            <person name="Ivanova N."/>
            <person name="Ovchinnikova G."/>
            <person name="Pedersen K."/>
            <person name="Jagevall S."/>
            <person name="Hazen T."/>
            <person name="Woyke T."/>
        </authorList>
    </citation>
    <scope>NUCLEOTIDE SEQUENCE [LARGE SCALE GENOMIC DNA]</scope>
    <source>
        <strain evidence="4">ATCC 700646 / DSM 10631 / Aspo-2</strain>
    </source>
</reference>
<dbReference type="InterPro" id="IPR059113">
    <property type="entry name" value="Znf_ribbon"/>
</dbReference>
<organism evidence="3 4">
    <name type="scientific">Pseudodesulfovibrio aespoeensis (strain ATCC 700646 / DSM 10631 / Aspo-2)</name>
    <name type="common">Desulfovibrio aespoeensis</name>
    <dbReference type="NCBI Taxonomy" id="643562"/>
    <lineage>
        <taxon>Bacteria</taxon>
        <taxon>Pseudomonadati</taxon>
        <taxon>Thermodesulfobacteriota</taxon>
        <taxon>Desulfovibrionia</taxon>
        <taxon>Desulfovibrionales</taxon>
        <taxon>Desulfovibrionaceae</taxon>
    </lineage>
</organism>
<feature type="transmembrane region" description="Helical" evidence="1">
    <location>
        <begin position="41"/>
        <end position="58"/>
    </location>
</feature>
<keyword evidence="1" id="KW-0812">Transmembrane</keyword>
<dbReference type="KEGG" id="das:Daes_2502"/>